<gene>
    <name evidence="2" type="ORF">SAMN04244553_4719</name>
</gene>
<name>A0A285LS95_9NOCA</name>
<reference evidence="2 3" key="1">
    <citation type="submission" date="2017-09" db="EMBL/GenBank/DDBJ databases">
        <authorList>
            <person name="Ehlers B."/>
            <person name="Leendertz F.H."/>
        </authorList>
    </citation>
    <scope>NUCLEOTIDE SEQUENCE [LARGE SCALE GENOMIC DNA]</scope>
    <source>
        <strain evidence="2 3">DSM 45537</strain>
    </source>
</reference>
<dbReference type="Proteomes" id="UP000219565">
    <property type="component" value="Unassembled WGS sequence"/>
</dbReference>
<feature type="chain" id="PRO_5038472087" evidence="1">
    <location>
        <begin position="26"/>
        <end position="175"/>
    </location>
</feature>
<dbReference type="EMBL" id="OBEG01000005">
    <property type="protein sequence ID" value="SNY87765.1"/>
    <property type="molecule type" value="Genomic_DNA"/>
</dbReference>
<organism evidence="2 3">
    <name type="scientific">Nocardia amikacinitolerans</name>
    <dbReference type="NCBI Taxonomy" id="756689"/>
    <lineage>
        <taxon>Bacteria</taxon>
        <taxon>Bacillati</taxon>
        <taxon>Actinomycetota</taxon>
        <taxon>Actinomycetes</taxon>
        <taxon>Mycobacteriales</taxon>
        <taxon>Nocardiaceae</taxon>
        <taxon>Nocardia</taxon>
    </lineage>
</organism>
<proteinExistence type="predicted"/>
<accession>A0A285LS95</accession>
<protein>
    <submittedName>
        <fullName evidence="2">Uncharacterized protein</fullName>
    </submittedName>
</protein>
<keyword evidence="1" id="KW-0732">Signal</keyword>
<dbReference type="PROSITE" id="PS51257">
    <property type="entry name" value="PROKAR_LIPOPROTEIN"/>
    <property type="match status" value="1"/>
</dbReference>
<dbReference type="AlphaFoldDB" id="A0A285LS95"/>
<keyword evidence="3" id="KW-1185">Reference proteome</keyword>
<feature type="signal peptide" evidence="1">
    <location>
        <begin position="1"/>
        <end position="25"/>
    </location>
</feature>
<evidence type="ECO:0000313" key="3">
    <source>
        <dbReference type="Proteomes" id="UP000219565"/>
    </source>
</evidence>
<evidence type="ECO:0000256" key="1">
    <source>
        <dbReference type="SAM" id="SignalP"/>
    </source>
</evidence>
<dbReference type="STRING" id="1379680.GCA_001612615_05570"/>
<dbReference type="RefSeq" id="WP_067790543.1">
    <property type="nucleotide sequence ID" value="NZ_JAMTCV010000013.1"/>
</dbReference>
<evidence type="ECO:0000313" key="2">
    <source>
        <dbReference type="EMBL" id="SNY87765.1"/>
    </source>
</evidence>
<sequence>MKFPGTRLLARVVLALLAVAALAVAVTGCSTIDNATKSDVAKTKVGDCINITDNSPTATEGEPIECSSPKAVYKVHQSFDQKTECASKEYTSYTEELAGGGTAFLCLAPNFAQGSCYNDVATSPYKWVDCSSTEATFKVMQRVDGQTDELLCETATEFITVSDPKTLFCIGKPNS</sequence>